<comment type="function">
    <text evidence="3">Probably deamidates glutamine residues to glutamate on methyl-accepting chemotaxis receptors (MCPs), playing an important role in chemotaxis.</text>
</comment>
<evidence type="ECO:0000313" key="4">
    <source>
        <dbReference type="EMBL" id="MBB5336553.1"/>
    </source>
</evidence>
<dbReference type="CDD" id="cd16352">
    <property type="entry name" value="CheD"/>
    <property type="match status" value="1"/>
</dbReference>
<dbReference type="GO" id="GO:0050568">
    <property type="term" value="F:protein-glutamine glutaminase activity"/>
    <property type="evidence" value="ECO:0007669"/>
    <property type="project" value="UniProtKB-UniRule"/>
</dbReference>
<evidence type="ECO:0000256" key="2">
    <source>
        <dbReference type="ARBA" id="ARBA00022801"/>
    </source>
</evidence>
<dbReference type="AlphaFoldDB" id="A0A840UUE0"/>
<protein>
    <recommendedName>
        <fullName evidence="3">Probable chemoreceptor glutamine deamidase CheD</fullName>
        <ecNumber evidence="3">3.5.1.44</ecNumber>
    </recommendedName>
</protein>
<gene>
    <name evidence="3" type="primary">cheD</name>
    <name evidence="4" type="ORF">HNR32_001703</name>
</gene>
<evidence type="ECO:0000313" key="5">
    <source>
        <dbReference type="Proteomes" id="UP000559117"/>
    </source>
</evidence>
<organism evidence="4 5">
    <name type="scientific">Pectinatus brassicae</name>
    <dbReference type="NCBI Taxonomy" id="862415"/>
    <lineage>
        <taxon>Bacteria</taxon>
        <taxon>Bacillati</taxon>
        <taxon>Bacillota</taxon>
        <taxon>Negativicutes</taxon>
        <taxon>Selenomonadales</taxon>
        <taxon>Selenomonadaceae</taxon>
        <taxon>Pectinatus</taxon>
    </lineage>
</organism>
<dbReference type="HAMAP" id="MF_01440">
    <property type="entry name" value="CheD"/>
    <property type="match status" value="1"/>
</dbReference>
<dbReference type="InterPro" id="IPR011324">
    <property type="entry name" value="Cytotoxic_necrot_fac-like_cat"/>
</dbReference>
<dbReference type="InterPro" id="IPR038592">
    <property type="entry name" value="CheD-like_sf"/>
</dbReference>
<comment type="catalytic activity">
    <reaction evidence="3">
        <text>L-glutaminyl-[protein] + H2O = L-glutamyl-[protein] + NH4(+)</text>
        <dbReference type="Rhea" id="RHEA:16441"/>
        <dbReference type="Rhea" id="RHEA-COMP:10207"/>
        <dbReference type="Rhea" id="RHEA-COMP:10208"/>
        <dbReference type="ChEBI" id="CHEBI:15377"/>
        <dbReference type="ChEBI" id="CHEBI:28938"/>
        <dbReference type="ChEBI" id="CHEBI:29973"/>
        <dbReference type="ChEBI" id="CHEBI:30011"/>
        <dbReference type="EC" id="3.5.1.44"/>
    </reaction>
</comment>
<dbReference type="SUPFAM" id="SSF64438">
    <property type="entry name" value="CNF1/YfiH-like putative cysteine hydrolases"/>
    <property type="match status" value="1"/>
</dbReference>
<dbReference type="Pfam" id="PF03975">
    <property type="entry name" value="CheD"/>
    <property type="match status" value="1"/>
</dbReference>
<dbReference type="PANTHER" id="PTHR35147:SF1">
    <property type="entry name" value="CHEMORECEPTOR GLUTAMINE DEAMIDASE CHED-RELATED"/>
    <property type="match status" value="1"/>
</dbReference>
<accession>A0A840UUE0</accession>
<keyword evidence="5" id="KW-1185">Reference proteome</keyword>
<keyword evidence="2 3" id="KW-0378">Hydrolase</keyword>
<dbReference type="PANTHER" id="PTHR35147">
    <property type="entry name" value="CHEMORECEPTOR GLUTAMINE DEAMIDASE CHED-RELATED"/>
    <property type="match status" value="1"/>
</dbReference>
<dbReference type="EMBL" id="JACHFH010000019">
    <property type="protein sequence ID" value="MBB5336553.1"/>
    <property type="molecule type" value="Genomic_DNA"/>
</dbReference>
<dbReference type="GO" id="GO:0006935">
    <property type="term" value="P:chemotaxis"/>
    <property type="evidence" value="ECO:0007669"/>
    <property type="project" value="UniProtKB-UniRule"/>
</dbReference>
<name>A0A840UUE0_9FIRM</name>
<dbReference type="EC" id="3.5.1.44" evidence="3"/>
<dbReference type="RefSeq" id="WP_183861584.1">
    <property type="nucleotide sequence ID" value="NZ_JACHFH010000019.1"/>
</dbReference>
<sequence>MAELLKVGIADYKVSKAPDKIVSYGLGSCIGITLYDSVSKVGGLVHIMLPDSTQARATENLAKFADTGIPLLLKEVLALGAIKSRLVAKLAGGAQMFQFAGTSDIMSIGNRNAQFAKETLQKNSIRIVSEDLGGTYGRTVELDLENGLYKIKTINKGEKTI</sequence>
<comment type="similarity">
    <text evidence="3">Belongs to the CheD family.</text>
</comment>
<proteinExistence type="inferred from homology"/>
<dbReference type="InterPro" id="IPR005659">
    <property type="entry name" value="Chemorcpt_Glu_NH3ase_CheD"/>
</dbReference>
<reference evidence="4 5" key="1">
    <citation type="submission" date="2020-08" db="EMBL/GenBank/DDBJ databases">
        <title>Genomic Encyclopedia of Type Strains, Phase IV (KMG-IV): sequencing the most valuable type-strain genomes for metagenomic binning, comparative biology and taxonomic classification.</title>
        <authorList>
            <person name="Goeker M."/>
        </authorList>
    </citation>
    <scope>NUCLEOTIDE SEQUENCE [LARGE SCALE GENOMIC DNA]</scope>
    <source>
        <strain evidence="4 5">DSM 24661</strain>
    </source>
</reference>
<evidence type="ECO:0000256" key="3">
    <source>
        <dbReference type="HAMAP-Rule" id="MF_01440"/>
    </source>
</evidence>
<keyword evidence="1 3" id="KW-0145">Chemotaxis</keyword>
<evidence type="ECO:0000256" key="1">
    <source>
        <dbReference type="ARBA" id="ARBA00022500"/>
    </source>
</evidence>
<dbReference type="Gene3D" id="3.30.1330.200">
    <property type="match status" value="1"/>
</dbReference>
<comment type="caution">
    <text evidence="4">The sequence shown here is derived from an EMBL/GenBank/DDBJ whole genome shotgun (WGS) entry which is preliminary data.</text>
</comment>
<dbReference type="Proteomes" id="UP000559117">
    <property type="component" value="Unassembled WGS sequence"/>
</dbReference>